<sequence>MNLVHLMTNGTSQDLEVVIQSHFHITDDSERTAEEKPAVLWYCIYEDQDDSRSEFLDAELPQGLFFVPGQSWELDFDSHVQQARTVFERMYPGEDFLPRAPDPEDIVVLDPPAPEPEQQERNNEEDGDVTEEDVDENRRGTEEVRENEGRDQGEVEAGAVKEDVDGE</sequence>
<dbReference type="Proteomes" id="UP000677054">
    <property type="component" value="Unassembled WGS sequence"/>
</dbReference>
<evidence type="ECO:0000256" key="1">
    <source>
        <dbReference type="SAM" id="MobiDB-lite"/>
    </source>
</evidence>
<feature type="compositionally biased region" description="Acidic residues" evidence="1">
    <location>
        <begin position="125"/>
        <end position="135"/>
    </location>
</feature>
<dbReference type="AlphaFoldDB" id="A0A7R8X3R4"/>
<proteinExistence type="predicted"/>
<feature type="region of interest" description="Disordered" evidence="1">
    <location>
        <begin position="94"/>
        <end position="167"/>
    </location>
</feature>
<reference evidence="3" key="1">
    <citation type="submission" date="2020-11" db="EMBL/GenBank/DDBJ databases">
        <authorList>
            <person name="Tran Van P."/>
        </authorList>
    </citation>
    <scope>NUCLEOTIDE SEQUENCE</scope>
</reference>
<evidence type="ECO:0000313" key="3">
    <source>
        <dbReference type="EMBL" id="CAD7242246.1"/>
    </source>
</evidence>
<dbReference type="EMBL" id="CAJPEV010000238">
    <property type="protein sequence ID" value="CAG0882808.1"/>
    <property type="molecule type" value="Genomic_DNA"/>
</dbReference>
<evidence type="ECO:0000313" key="4">
    <source>
        <dbReference type="Proteomes" id="UP000677054"/>
    </source>
</evidence>
<gene>
    <name evidence="3" type="ORF">DSTB1V02_LOCUS2217</name>
</gene>
<dbReference type="Pfam" id="PF22603">
    <property type="entry name" value="RAE1_2_domI_C"/>
    <property type="match status" value="1"/>
</dbReference>
<feature type="compositionally biased region" description="Basic and acidic residues" evidence="1">
    <location>
        <begin position="136"/>
        <end position="167"/>
    </location>
</feature>
<dbReference type="EMBL" id="LR899755">
    <property type="protein sequence ID" value="CAD7242246.1"/>
    <property type="molecule type" value="Genomic_DNA"/>
</dbReference>
<dbReference type="OrthoDB" id="1923006at2759"/>
<accession>A0A7R8X3R4</accession>
<organism evidence="3">
    <name type="scientific">Darwinula stevensoni</name>
    <dbReference type="NCBI Taxonomy" id="69355"/>
    <lineage>
        <taxon>Eukaryota</taxon>
        <taxon>Metazoa</taxon>
        <taxon>Ecdysozoa</taxon>
        <taxon>Arthropoda</taxon>
        <taxon>Crustacea</taxon>
        <taxon>Oligostraca</taxon>
        <taxon>Ostracoda</taxon>
        <taxon>Podocopa</taxon>
        <taxon>Podocopida</taxon>
        <taxon>Darwinulocopina</taxon>
        <taxon>Darwinuloidea</taxon>
        <taxon>Darwinulidae</taxon>
        <taxon>Darwinula</taxon>
    </lineage>
</organism>
<evidence type="ECO:0000259" key="2">
    <source>
        <dbReference type="Pfam" id="PF22603"/>
    </source>
</evidence>
<protein>
    <recommendedName>
        <fullName evidence="2">RAE1/2 domain-containing protein</fullName>
    </recommendedName>
</protein>
<feature type="domain" description="RAE1/2" evidence="2">
    <location>
        <begin position="3"/>
        <end position="69"/>
    </location>
</feature>
<keyword evidence="4" id="KW-1185">Reference proteome</keyword>
<dbReference type="InterPro" id="IPR054420">
    <property type="entry name" value="RAE1_2_domI_C"/>
</dbReference>
<name>A0A7R8X3R4_9CRUS</name>